<evidence type="ECO:0000259" key="2">
    <source>
        <dbReference type="Pfam" id="PF13401"/>
    </source>
</evidence>
<feature type="compositionally biased region" description="Polar residues" evidence="1">
    <location>
        <begin position="539"/>
        <end position="548"/>
    </location>
</feature>
<dbReference type="AlphaFoldDB" id="A0A3B0VI15"/>
<dbReference type="Gene3D" id="3.40.50.300">
    <property type="entry name" value="P-loop containing nucleotide triphosphate hydrolases"/>
    <property type="match status" value="1"/>
</dbReference>
<feature type="region of interest" description="Disordered" evidence="1">
    <location>
        <begin position="535"/>
        <end position="560"/>
    </location>
</feature>
<dbReference type="SUPFAM" id="SSF52540">
    <property type="entry name" value="P-loop containing nucleoside triphosphate hydrolases"/>
    <property type="match status" value="1"/>
</dbReference>
<evidence type="ECO:0000313" key="3">
    <source>
        <dbReference type="EMBL" id="VAW43238.1"/>
    </source>
</evidence>
<dbReference type="InterPro" id="IPR027417">
    <property type="entry name" value="P-loop_NTPase"/>
</dbReference>
<dbReference type="InterPro" id="IPR049945">
    <property type="entry name" value="AAA_22"/>
</dbReference>
<proteinExistence type="predicted"/>
<feature type="non-terminal residue" evidence="3">
    <location>
        <position position="1"/>
    </location>
</feature>
<feature type="domain" description="ORC1/DEAH AAA+ ATPase" evidence="2">
    <location>
        <begin position="193"/>
        <end position="344"/>
    </location>
</feature>
<accession>A0A3B0VI15</accession>
<sequence>SHLLADLQHTLPEFSIRIEKTLVIAIVRRWTGLVIAASEELRGQADLSVQLKTKRIVPSEKTEVMLVLQNNGRSPAENIITILNDDPGYTVQSGPQHIPLLPPGRSRQITFQLEPQVSDRFRLGLTISYDDRNQRNRQLAFGDMVNLLQPTRDFKPIFNPYLPGTPLRSKSQLFFGRKQLFNFIADNAGGWSQRNVLILIGQRRTGKTSTLLRLGQHLPDDLLPIYIDCQSLGVSPGMGALFHDLAWLLSDALGARDIQIDVPPPDVWQVDPTGQFQRKFIPAVKALLPANTTLLLVFDEFEAFENLVQDGILPPTFFSFMRHLMQHSEGLSFIFVGTRRLEEMSADYWSVLFNIALYERFTYLSEEAAIQLITEPVAPDLIYDDLAIDKILRVTASHPYFVQLVCYTLVKRANAERTGYVTISDVNAALDEMLSLGEVHFAYLWQRSSHAERAVLTAVSHMTNRELAIHPEDIVDFLQPFGIQLPPTEITAALNQLVQREIMREVTVGTNTLYELKIGLVGLWTAQHKSVSKLHAAQPKQSGTNGTAVSAKPRLPSKRL</sequence>
<gene>
    <name evidence="3" type="ORF">MNBD_CHLOROFLEXI01-3881</name>
</gene>
<name>A0A3B0VI15_9ZZZZ</name>
<dbReference type="Pfam" id="PF13401">
    <property type="entry name" value="AAA_22"/>
    <property type="match status" value="1"/>
</dbReference>
<organism evidence="3">
    <name type="scientific">hydrothermal vent metagenome</name>
    <dbReference type="NCBI Taxonomy" id="652676"/>
    <lineage>
        <taxon>unclassified sequences</taxon>
        <taxon>metagenomes</taxon>
        <taxon>ecological metagenomes</taxon>
    </lineage>
</organism>
<dbReference type="PANTHER" id="PTHR34301:SF8">
    <property type="entry name" value="ATPASE DOMAIN-CONTAINING PROTEIN"/>
    <property type="match status" value="1"/>
</dbReference>
<evidence type="ECO:0000256" key="1">
    <source>
        <dbReference type="SAM" id="MobiDB-lite"/>
    </source>
</evidence>
<protein>
    <recommendedName>
        <fullName evidence="2">ORC1/DEAH AAA+ ATPase domain-containing protein</fullName>
    </recommendedName>
</protein>
<dbReference type="GO" id="GO:0016887">
    <property type="term" value="F:ATP hydrolysis activity"/>
    <property type="evidence" value="ECO:0007669"/>
    <property type="project" value="InterPro"/>
</dbReference>
<dbReference type="PANTHER" id="PTHR34301">
    <property type="entry name" value="DNA-BINDING PROTEIN-RELATED"/>
    <property type="match status" value="1"/>
</dbReference>
<reference evidence="3" key="1">
    <citation type="submission" date="2018-06" db="EMBL/GenBank/DDBJ databases">
        <authorList>
            <person name="Zhirakovskaya E."/>
        </authorList>
    </citation>
    <scope>NUCLEOTIDE SEQUENCE</scope>
</reference>
<dbReference type="EMBL" id="UOEU01001051">
    <property type="protein sequence ID" value="VAW43238.1"/>
    <property type="molecule type" value="Genomic_DNA"/>
</dbReference>